<name>A0ABQ0P3H9_9PROT</name>
<accession>A0ABQ0P3H9</accession>
<evidence type="ECO:0000256" key="1">
    <source>
        <dbReference type="SAM" id="MobiDB-lite"/>
    </source>
</evidence>
<evidence type="ECO:0000313" key="2">
    <source>
        <dbReference type="EMBL" id="GBQ20371.1"/>
    </source>
</evidence>
<keyword evidence="3" id="KW-1185">Reference proteome</keyword>
<gene>
    <name evidence="2" type="ORF">AA12717_0551</name>
</gene>
<organism evidence="2 3">
    <name type="scientific">Gluconacetobacter sacchari DSM 12717</name>
    <dbReference type="NCBI Taxonomy" id="1307940"/>
    <lineage>
        <taxon>Bacteria</taxon>
        <taxon>Pseudomonadati</taxon>
        <taxon>Pseudomonadota</taxon>
        <taxon>Alphaproteobacteria</taxon>
        <taxon>Acetobacterales</taxon>
        <taxon>Acetobacteraceae</taxon>
        <taxon>Gluconacetobacter</taxon>
    </lineage>
</organism>
<dbReference type="EMBL" id="BAQP01000017">
    <property type="protein sequence ID" value="GBQ20371.1"/>
    <property type="molecule type" value="Genomic_DNA"/>
</dbReference>
<sequence length="61" mass="7018">MRRRLVSRQGADGHETLPGMNIAAVTMGMQRAAITPGQDRQRRRRMVEKWRPGARCRREGT</sequence>
<proteinExistence type="predicted"/>
<dbReference type="Proteomes" id="UP001060895">
    <property type="component" value="Unassembled WGS sequence"/>
</dbReference>
<comment type="caution">
    <text evidence="2">The sequence shown here is derived from an EMBL/GenBank/DDBJ whole genome shotgun (WGS) entry which is preliminary data.</text>
</comment>
<feature type="region of interest" description="Disordered" evidence="1">
    <location>
        <begin position="32"/>
        <end position="61"/>
    </location>
</feature>
<reference evidence="2" key="1">
    <citation type="submission" date="2013-04" db="EMBL/GenBank/DDBJ databases">
        <title>The genome sequencing project of 58 acetic acid bacteria.</title>
        <authorList>
            <person name="Okamoto-Kainuma A."/>
            <person name="Ishikawa M."/>
            <person name="Umino S."/>
            <person name="Koizumi Y."/>
            <person name="Shiwa Y."/>
            <person name="Yoshikawa H."/>
            <person name="Matsutani M."/>
            <person name="Matsushita K."/>
        </authorList>
    </citation>
    <scope>NUCLEOTIDE SEQUENCE</scope>
    <source>
        <strain evidence="2">DSM 12717</strain>
    </source>
</reference>
<protein>
    <submittedName>
        <fullName evidence="2">Uncharacterized protein</fullName>
    </submittedName>
</protein>
<evidence type="ECO:0000313" key="3">
    <source>
        <dbReference type="Proteomes" id="UP001060895"/>
    </source>
</evidence>
<feature type="compositionally biased region" description="Basic and acidic residues" evidence="1">
    <location>
        <begin position="47"/>
        <end position="61"/>
    </location>
</feature>